<dbReference type="AlphaFoldDB" id="A0A0D2LKT3"/>
<dbReference type="InterPro" id="IPR036236">
    <property type="entry name" value="Znf_C2H2_sf"/>
</dbReference>
<evidence type="ECO:0000313" key="8">
    <source>
        <dbReference type="Proteomes" id="UP000054270"/>
    </source>
</evidence>
<evidence type="ECO:0000313" key="7">
    <source>
        <dbReference type="EMBL" id="KJA28397.1"/>
    </source>
</evidence>
<evidence type="ECO:0000256" key="5">
    <source>
        <dbReference type="PROSITE-ProRule" id="PRU00042"/>
    </source>
</evidence>
<evidence type="ECO:0000256" key="1">
    <source>
        <dbReference type="ARBA" id="ARBA00022723"/>
    </source>
</evidence>
<evidence type="ECO:0000256" key="3">
    <source>
        <dbReference type="ARBA" id="ARBA00022771"/>
    </source>
</evidence>
<dbReference type="PANTHER" id="PTHR24409">
    <property type="entry name" value="ZINC FINGER PROTEIN 142"/>
    <property type="match status" value="1"/>
</dbReference>
<dbReference type="GO" id="GO:0005634">
    <property type="term" value="C:nucleus"/>
    <property type="evidence" value="ECO:0007669"/>
    <property type="project" value="TreeGrafter"/>
</dbReference>
<dbReference type="OMA" id="CVLCHRE"/>
<feature type="domain" description="C2H2-type" evidence="6">
    <location>
        <begin position="104"/>
        <end position="133"/>
    </location>
</feature>
<dbReference type="PANTHER" id="PTHR24409:SF295">
    <property type="entry name" value="AZ2-RELATED"/>
    <property type="match status" value="1"/>
</dbReference>
<dbReference type="PROSITE" id="PS00028">
    <property type="entry name" value="ZINC_FINGER_C2H2_1"/>
    <property type="match status" value="2"/>
</dbReference>
<keyword evidence="3 5" id="KW-0863">Zinc-finger</keyword>
<protein>
    <recommendedName>
        <fullName evidence="6">C2H2-type domain-containing protein</fullName>
    </recommendedName>
</protein>
<dbReference type="SUPFAM" id="SSF57667">
    <property type="entry name" value="beta-beta-alpha zinc fingers"/>
    <property type="match status" value="2"/>
</dbReference>
<dbReference type="EMBL" id="KN817521">
    <property type="protein sequence ID" value="KJA28397.1"/>
    <property type="molecule type" value="Genomic_DNA"/>
</dbReference>
<dbReference type="Gene3D" id="3.30.160.60">
    <property type="entry name" value="Classic Zinc Finger"/>
    <property type="match status" value="3"/>
</dbReference>
<evidence type="ECO:0000256" key="2">
    <source>
        <dbReference type="ARBA" id="ARBA00022737"/>
    </source>
</evidence>
<name>A0A0D2LKT3_HYPSF</name>
<accession>A0A0D2LKT3</accession>
<dbReference type="STRING" id="945553.A0A0D2LKT3"/>
<keyword evidence="1" id="KW-0479">Metal-binding</keyword>
<reference evidence="8" key="1">
    <citation type="submission" date="2014-04" db="EMBL/GenBank/DDBJ databases">
        <title>Evolutionary Origins and Diversification of the Mycorrhizal Mutualists.</title>
        <authorList>
            <consortium name="DOE Joint Genome Institute"/>
            <consortium name="Mycorrhizal Genomics Consortium"/>
            <person name="Kohler A."/>
            <person name="Kuo A."/>
            <person name="Nagy L.G."/>
            <person name="Floudas D."/>
            <person name="Copeland A."/>
            <person name="Barry K.W."/>
            <person name="Cichocki N."/>
            <person name="Veneault-Fourrey C."/>
            <person name="LaButti K."/>
            <person name="Lindquist E.A."/>
            <person name="Lipzen A."/>
            <person name="Lundell T."/>
            <person name="Morin E."/>
            <person name="Murat C."/>
            <person name="Riley R."/>
            <person name="Ohm R."/>
            <person name="Sun H."/>
            <person name="Tunlid A."/>
            <person name="Henrissat B."/>
            <person name="Grigoriev I.V."/>
            <person name="Hibbett D.S."/>
            <person name="Martin F."/>
        </authorList>
    </citation>
    <scope>NUCLEOTIDE SEQUENCE [LARGE SCALE GENOMIC DNA]</scope>
    <source>
        <strain evidence="8">FD-334 SS-4</strain>
    </source>
</reference>
<evidence type="ECO:0000256" key="4">
    <source>
        <dbReference type="ARBA" id="ARBA00022833"/>
    </source>
</evidence>
<dbReference type="Pfam" id="PF12874">
    <property type="entry name" value="zf-met"/>
    <property type="match status" value="2"/>
</dbReference>
<dbReference type="OrthoDB" id="6077919at2759"/>
<dbReference type="GO" id="GO:0000981">
    <property type="term" value="F:DNA-binding transcription factor activity, RNA polymerase II-specific"/>
    <property type="evidence" value="ECO:0007669"/>
    <property type="project" value="TreeGrafter"/>
</dbReference>
<sequence>MTECNRCNRYFNTSNAYYQHIANSANHNICDACNLDFTTWTGLKEHWVQSTRHMYCQQCNEHYGGRAELDRHYDVAHSWCSACRVIFTNDIGLKEHYRQSPLHHYCQPCNKLFGSASNLTSHLNSSTHRPKDVACPGGCGGKFVSRSALVLHLENGACASGINRNMVNRVVRQYDTSNIITDPARLIGGGPGTAQQEVTYIATAASWNGQGFQCYLCNKVHSSLRGLNQHLASPKHQDEIYVCRGSACGQRFRVLSALVAHIESEKCGISKFRYVQSTMDSLLGQMGRLTF</sequence>
<keyword evidence="8" id="KW-1185">Reference proteome</keyword>
<dbReference type="Pfam" id="PF12171">
    <property type="entry name" value="zf-C2H2_jaz"/>
    <property type="match status" value="1"/>
</dbReference>
<dbReference type="Proteomes" id="UP000054270">
    <property type="component" value="Unassembled WGS sequence"/>
</dbReference>
<evidence type="ECO:0000259" key="6">
    <source>
        <dbReference type="PROSITE" id="PS50157"/>
    </source>
</evidence>
<dbReference type="SMART" id="SM00355">
    <property type="entry name" value="ZnF_C2H2"/>
    <property type="match status" value="7"/>
</dbReference>
<gene>
    <name evidence="7" type="ORF">HYPSUDRAFT_128963</name>
</gene>
<keyword evidence="2" id="KW-0677">Repeat</keyword>
<dbReference type="InterPro" id="IPR013087">
    <property type="entry name" value="Znf_C2H2_type"/>
</dbReference>
<dbReference type="PROSITE" id="PS50157">
    <property type="entry name" value="ZINC_FINGER_C2H2_2"/>
    <property type="match status" value="1"/>
</dbReference>
<dbReference type="GO" id="GO:0008270">
    <property type="term" value="F:zinc ion binding"/>
    <property type="evidence" value="ECO:0007669"/>
    <property type="project" value="UniProtKB-KW"/>
</dbReference>
<dbReference type="InterPro" id="IPR022755">
    <property type="entry name" value="Znf_C2H2_jaz"/>
</dbReference>
<dbReference type="GO" id="GO:0000977">
    <property type="term" value="F:RNA polymerase II transcription regulatory region sequence-specific DNA binding"/>
    <property type="evidence" value="ECO:0007669"/>
    <property type="project" value="TreeGrafter"/>
</dbReference>
<organism evidence="7 8">
    <name type="scientific">Hypholoma sublateritium (strain FD-334 SS-4)</name>
    <dbReference type="NCBI Taxonomy" id="945553"/>
    <lineage>
        <taxon>Eukaryota</taxon>
        <taxon>Fungi</taxon>
        <taxon>Dikarya</taxon>
        <taxon>Basidiomycota</taxon>
        <taxon>Agaricomycotina</taxon>
        <taxon>Agaricomycetes</taxon>
        <taxon>Agaricomycetidae</taxon>
        <taxon>Agaricales</taxon>
        <taxon>Agaricineae</taxon>
        <taxon>Strophariaceae</taxon>
        <taxon>Hypholoma</taxon>
    </lineage>
</organism>
<proteinExistence type="predicted"/>
<keyword evidence="4" id="KW-0862">Zinc</keyword>